<reference evidence="2" key="1">
    <citation type="submission" date="2022-11" db="UniProtKB">
        <authorList>
            <consortium name="WormBaseParasite"/>
        </authorList>
    </citation>
    <scope>IDENTIFICATION</scope>
</reference>
<dbReference type="WBParaSite" id="ES5_v2.g28627.t1">
    <property type="protein sequence ID" value="ES5_v2.g28627.t1"/>
    <property type="gene ID" value="ES5_v2.g28627"/>
</dbReference>
<proteinExistence type="predicted"/>
<evidence type="ECO:0000313" key="2">
    <source>
        <dbReference type="WBParaSite" id="ES5_v2.g28627.t1"/>
    </source>
</evidence>
<sequence length="98" mass="11592">MSLLLNNAVKAEEIEEKCNEYMEEIMKSPQEYTSKNIEELQQAIKDDLLKLLKKYDVRPTKIAEYQYGFSTKLVENTRLIVIEKDDGTKCREYSAYRM</sequence>
<accession>A0AC34GG13</accession>
<organism evidence="1 2">
    <name type="scientific">Panagrolaimus sp. ES5</name>
    <dbReference type="NCBI Taxonomy" id="591445"/>
    <lineage>
        <taxon>Eukaryota</taxon>
        <taxon>Metazoa</taxon>
        <taxon>Ecdysozoa</taxon>
        <taxon>Nematoda</taxon>
        <taxon>Chromadorea</taxon>
        <taxon>Rhabditida</taxon>
        <taxon>Tylenchina</taxon>
        <taxon>Panagrolaimomorpha</taxon>
        <taxon>Panagrolaimoidea</taxon>
        <taxon>Panagrolaimidae</taxon>
        <taxon>Panagrolaimus</taxon>
    </lineage>
</organism>
<dbReference type="Proteomes" id="UP000887579">
    <property type="component" value="Unplaced"/>
</dbReference>
<protein>
    <submittedName>
        <fullName evidence="2">Uncharacterized protein</fullName>
    </submittedName>
</protein>
<evidence type="ECO:0000313" key="1">
    <source>
        <dbReference type="Proteomes" id="UP000887579"/>
    </source>
</evidence>
<name>A0AC34GG13_9BILA</name>